<accession>A0ABT1BTL3</accession>
<dbReference type="PANTHER" id="PTHR42852">
    <property type="entry name" value="THIOL:DISULFIDE INTERCHANGE PROTEIN DSBE"/>
    <property type="match status" value="1"/>
</dbReference>
<evidence type="ECO:0000256" key="3">
    <source>
        <dbReference type="ARBA" id="ARBA00023157"/>
    </source>
</evidence>
<evidence type="ECO:0000256" key="2">
    <source>
        <dbReference type="ARBA" id="ARBA00022748"/>
    </source>
</evidence>
<evidence type="ECO:0000313" key="7">
    <source>
        <dbReference type="EMBL" id="MCO6024421.1"/>
    </source>
</evidence>
<dbReference type="RefSeq" id="WP_252759785.1">
    <property type="nucleotide sequence ID" value="NZ_JAMXLY010000002.1"/>
</dbReference>
<sequence length="360" mass="39818">MRKKILSMCLFALLTASAGAQNVNYAITGNAPEGSDSVYVLFNGSGKPDAFPVKDGKYQINGSKPQDTFITVTFSNRQSTTIVNDKTPVDIKSQFDISGSPLNLQFVDLQKKLNDFTNKENGLFQEYQTLRKDTTADNKAKIKAISDQLDQYDQNIQSIVLSYTEAHKQDVTPAYALRVSDIYSYSYDQLKKLCDPSTGYYNSPVMKGVKTQLTSLAKRQPGIAFTDLAMKDLQGRPAKLSQWAGKGKYVLVDFWASWCGPCRAEMPNVVKNYKQYQSKGFQIVGVSFDSNAGAWKAAVKQLGMTWPQISDLQGWKCAAAPAYGINAIPSNILLDPKGKIVASDLRGEALTNKLKEIYKD</sequence>
<organism evidence="7 8">
    <name type="scientific">Segatella cerevisiae</name>
    <dbReference type="NCBI Taxonomy" id="2053716"/>
    <lineage>
        <taxon>Bacteria</taxon>
        <taxon>Pseudomonadati</taxon>
        <taxon>Bacteroidota</taxon>
        <taxon>Bacteroidia</taxon>
        <taxon>Bacteroidales</taxon>
        <taxon>Prevotellaceae</taxon>
        <taxon>Segatella</taxon>
    </lineage>
</organism>
<dbReference type="Proteomes" id="UP001204015">
    <property type="component" value="Unassembled WGS sequence"/>
</dbReference>
<feature type="domain" description="Thioredoxin" evidence="6">
    <location>
        <begin position="219"/>
        <end position="360"/>
    </location>
</feature>
<evidence type="ECO:0000259" key="6">
    <source>
        <dbReference type="PROSITE" id="PS51352"/>
    </source>
</evidence>
<dbReference type="CDD" id="cd02966">
    <property type="entry name" value="TlpA_like_family"/>
    <property type="match status" value="1"/>
</dbReference>
<comment type="caution">
    <text evidence="7">The sequence shown here is derived from an EMBL/GenBank/DDBJ whole genome shotgun (WGS) entry which is preliminary data.</text>
</comment>
<name>A0ABT1BTL3_9BACT</name>
<dbReference type="InterPro" id="IPR013766">
    <property type="entry name" value="Thioredoxin_domain"/>
</dbReference>
<protein>
    <submittedName>
        <fullName evidence="7">AhpC/TSA family protein</fullName>
    </submittedName>
</protein>
<dbReference type="InterPro" id="IPR050553">
    <property type="entry name" value="Thioredoxin_ResA/DsbE_sf"/>
</dbReference>
<gene>
    <name evidence="7" type="ORF">NG821_00935</name>
</gene>
<evidence type="ECO:0000313" key="8">
    <source>
        <dbReference type="Proteomes" id="UP001204015"/>
    </source>
</evidence>
<dbReference type="InterPro" id="IPR000866">
    <property type="entry name" value="AhpC/TSA"/>
</dbReference>
<evidence type="ECO:0000256" key="1">
    <source>
        <dbReference type="ARBA" id="ARBA00004196"/>
    </source>
</evidence>
<feature type="chain" id="PRO_5047410836" evidence="5">
    <location>
        <begin position="21"/>
        <end position="360"/>
    </location>
</feature>
<dbReference type="PANTHER" id="PTHR42852:SF6">
    <property type="entry name" value="THIOL:DISULFIDE INTERCHANGE PROTEIN DSBE"/>
    <property type="match status" value="1"/>
</dbReference>
<keyword evidence="4" id="KW-0676">Redox-active center</keyword>
<feature type="signal peptide" evidence="5">
    <location>
        <begin position="1"/>
        <end position="20"/>
    </location>
</feature>
<reference evidence="7 8" key="1">
    <citation type="submission" date="2022-06" db="EMBL/GenBank/DDBJ databases">
        <title>A taxonomic note on the genus Prevotella: Description of four novel genera and emended description of the genera Hallella and Xylanibacter.</title>
        <authorList>
            <person name="Hitch T.C.A."/>
        </authorList>
    </citation>
    <scope>NUCLEOTIDE SEQUENCE [LARGE SCALE GENOMIC DNA]</scope>
    <source>
        <strain evidence="7 8">DSM 100619</strain>
    </source>
</reference>
<dbReference type="EMBL" id="JAMXLY010000002">
    <property type="protein sequence ID" value="MCO6024421.1"/>
    <property type="molecule type" value="Genomic_DNA"/>
</dbReference>
<keyword evidence="3" id="KW-1015">Disulfide bond</keyword>
<dbReference type="Pfam" id="PF00578">
    <property type="entry name" value="AhpC-TSA"/>
    <property type="match status" value="1"/>
</dbReference>
<dbReference type="Gene3D" id="3.40.30.10">
    <property type="entry name" value="Glutaredoxin"/>
    <property type="match status" value="1"/>
</dbReference>
<keyword evidence="5" id="KW-0732">Signal</keyword>
<proteinExistence type="predicted"/>
<keyword evidence="8" id="KW-1185">Reference proteome</keyword>
<keyword evidence="2" id="KW-0201">Cytochrome c-type biogenesis</keyword>
<dbReference type="SUPFAM" id="SSF52833">
    <property type="entry name" value="Thioredoxin-like"/>
    <property type="match status" value="1"/>
</dbReference>
<dbReference type="PROSITE" id="PS00194">
    <property type="entry name" value="THIOREDOXIN_1"/>
    <property type="match status" value="1"/>
</dbReference>
<evidence type="ECO:0000256" key="5">
    <source>
        <dbReference type="SAM" id="SignalP"/>
    </source>
</evidence>
<evidence type="ECO:0000256" key="4">
    <source>
        <dbReference type="ARBA" id="ARBA00023284"/>
    </source>
</evidence>
<dbReference type="InterPro" id="IPR017937">
    <property type="entry name" value="Thioredoxin_CS"/>
</dbReference>
<dbReference type="PROSITE" id="PS51352">
    <property type="entry name" value="THIOREDOXIN_2"/>
    <property type="match status" value="1"/>
</dbReference>
<comment type="subcellular location">
    <subcellularLocation>
        <location evidence="1">Cell envelope</location>
    </subcellularLocation>
</comment>
<dbReference type="InterPro" id="IPR036249">
    <property type="entry name" value="Thioredoxin-like_sf"/>
</dbReference>